<proteinExistence type="predicted"/>
<evidence type="ECO:0000313" key="2">
    <source>
        <dbReference type="Proteomes" id="UP000313359"/>
    </source>
</evidence>
<organism evidence="1 2">
    <name type="scientific">Lentinus tigrinus ALCF2SS1-6</name>
    <dbReference type="NCBI Taxonomy" id="1328759"/>
    <lineage>
        <taxon>Eukaryota</taxon>
        <taxon>Fungi</taxon>
        <taxon>Dikarya</taxon>
        <taxon>Basidiomycota</taxon>
        <taxon>Agaricomycotina</taxon>
        <taxon>Agaricomycetes</taxon>
        <taxon>Polyporales</taxon>
        <taxon>Polyporaceae</taxon>
        <taxon>Lentinus</taxon>
    </lineage>
</organism>
<evidence type="ECO:0000313" key="1">
    <source>
        <dbReference type="EMBL" id="RPD53713.1"/>
    </source>
</evidence>
<keyword evidence="2" id="KW-1185">Reference proteome</keyword>
<sequence length="161" mass="17456">MSSTNTVALKGAFISDAVPVGKWLERHHVVYDEKRSGKTYHAFVQGGYPLVGPDPKASYDIEVDVPLGPVILQLRGSINTSTLEASIGLYVKVPFLPAIKLGELSGNLRDGITISVGVAGILEGSVTLYISDDNWLHIKFTLTVFGEDYSADLPLFPIPWL</sequence>
<gene>
    <name evidence="1" type="ORF">L227DRAFT_581148</name>
</gene>
<reference evidence="1" key="1">
    <citation type="journal article" date="2018" name="Genome Biol. Evol.">
        <title>Genomics and development of Lentinus tigrinus, a white-rot wood-decaying mushroom with dimorphic fruiting bodies.</title>
        <authorList>
            <person name="Wu B."/>
            <person name="Xu Z."/>
            <person name="Knudson A."/>
            <person name="Carlson A."/>
            <person name="Chen N."/>
            <person name="Kovaka S."/>
            <person name="LaButti K."/>
            <person name="Lipzen A."/>
            <person name="Pennachio C."/>
            <person name="Riley R."/>
            <person name="Schakwitz W."/>
            <person name="Umezawa K."/>
            <person name="Ohm R.A."/>
            <person name="Grigoriev I.V."/>
            <person name="Nagy L.G."/>
            <person name="Gibbons J."/>
            <person name="Hibbett D."/>
        </authorList>
    </citation>
    <scope>NUCLEOTIDE SEQUENCE [LARGE SCALE GENOMIC DNA]</scope>
    <source>
        <strain evidence="1">ALCF2SS1-6</strain>
    </source>
</reference>
<dbReference type="OrthoDB" id="2927476at2759"/>
<accession>A0A5C2RQ88</accession>
<dbReference type="Proteomes" id="UP000313359">
    <property type="component" value="Unassembled WGS sequence"/>
</dbReference>
<name>A0A5C2RQ88_9APHY</name>
<dbReference type="AlphaFoldDB" id="A0A5C2RQ88"/>
<dbReference type="EMBL" id="ML122317">
    <property type="protein sequence ID" value="RPD53713.1"/>
    <property type="molecule type" value="Genomic_DNA"/>
</dbReference>
<protein>
    <submittedName>
        <fullName evidence="1">Uncharacterized protein</fullName>
    </submittedName>
</protein>